<protein>
    <submittedName>
        <fullName evidence="1">Uncharacterized protein</fullName>
    </submittedName>
</protein>
<accession>A0A1C7NJJ8</accession>
<evidence type="ECO:0000313" key="2">
    <source>
        <dbReference type="Proteomes" id="UP000093000"/>
    </source>
</evidence>
<gene>
    <name evidence="1" type="ORF">A0J61_02798</name>
</gene>
<reference evidence="1 2" key="1">
    <citation type="submission" date="2016-03" db="EMBL/GenBank/DDBJ databases">
        <title>Choanephora cucurbitarum.</title>
        <authorList>
            <person name="Min B."/>
            <person name="Park H."/>
            <person name="Park J.-H."/>
            <person name="Shin H.-D."/>
            <person name="Choi I.-G."/>
        </authorList>
    </citation>
    <scope>NUCLEOTIDE SEQUENCE [LARGE SCALE GENOMIC DNA]</scope>
    <source>
        <strain evidence="1 2">KUS-F28377</strain>
    </source>
</reference>
<dbReference type="OrthoDB" id="2288107at2759"/>
<organism evidence="1 2">
    <name type="scientific">Choanephora cucurbitarum</name>
    <dbReference type="NCBI Taxonomy" id="101091"/>
    <lineage>
        <taxon>Eukaryota</taxon>
        <taxon>Fungi</taxon>
        <taxon>Fungi incertae sedis</taxon>
        <taxon>Mucoromycota</taxon>
        <taxon>Mucoromycotina</taxon>
        <taxon>Mucoromycetes</taxon>
        <taxon>Mucorales</taxon>
        <taxon>Mucorineae</taxon>
        <taxon>Choanephoraceae</taxon>
        <taxon>Choanephoroideae</taxon>
        <taxon>Choanephora</taxon>
    </lineage>
</organism>
<dbReference type="AlphaFoldDB" id="A0A1C7NJJ8"/>
<proteinExistence type="predicted"/>
<evidence type="ECO:0000313" key="1">
    <source>
        <dbReference type="EMBL" id="OBZ89158.1"/>
    </source>
</evidence>
<comment type="caution">
    <text evidence="1">The sequence shown here is derived from an EMBL/GenBank/DDBJ whole genome shotgun (WGS) entry which is preliminary data.</text>
</comment>
<dbReference type="Proteomes" id="UP000093000">
    <property type="component" value="Unassembled WGS sequence"/>
</dbReference>
<sequence>MSSYSNFKFPNESNPQINPFFSKFPFSEWNIDNFQNYNNTEDASADFLYNIRKIKESNVPKEVKSGLGRIITSLKGKRKADTDAQLIVKFNNSNVSQLNINSVVHNHANVNQIIEQVKKRKINHVKESPSWQVEDDGDVWEAWRQYLDTCECHDFCLEKYHIVECGYSIQCNPNVPEDLYAVVDTSNYTVTSAFLACTRYTSSVLNTMKTDDIDAIENAVKCQQDDKTMDPVCFEYTKHFFKTCLWLYRKKGLYKRLAINESSFNHLLVWPIMELAVDEIDDEELAFVTAEYVLKSSAEEYKADGCILFGEDELCLLETSGKFMLEDNSKYGYDHIKMTFGALCLFNAIYKKYCWANEDTALKLKIPFVHSRGNMLHLWSLELCSTKLYSSKKVYKSLVPEKLSNTKDIVTLGNFVWLLKNEVQHAVNIVKTMKQEHEQYELDNLLAQNDSRQSSLSNLVDNDIQKPCKGAGYGILLPKEKNADEIDLKHKIK</sequence>
<keyword evidence="2" id="KW-1185">Reference proteome</keyword>
<dbReference type="InParanoid" id="A0A1C7NJJ8"/>
<dbReference type="EMBL" id="LUGH01000110">
    <property type="protein sequence ID" value="OBZ89158.1"/>
    <property type="molecule type" value="Genomic_DNA"/>
</dbReference>
<name>A0A1C7NJJ8_9FUNG</name>